<dbReference type="InterPro" id="IPR032675">
    <property type="entry name" value="LRR_dom_sf"/>
</dbReference>
<evidence type="ECO:0000259" key="3">
    <source>
        <dbReference type="Pfam" id="PF23247"/>
    </source>
</evidence>
<dbReference type="InterPro" id="IPR056789">
    <property type="entry name" value="LRR_R13L1-DRL21"/>
</dbReference>
<dbReference type="EMBL" id="UZAU01000553">
    <property type="status" value="NOT_ANNOTATED_CDS"/>
    <property type="molecule type" value="Genomic_DNA"/>
</dbReference>
<dbReference type="OMA" id="RSHATNT"/>
<keyword evidence="2" id="KW-0611">Plant defense</keyword>
<accession>A0A803R2N7</accession>
<feature type="domain" description="R13L1/DRL21-like LRR repeat region" evidence="4">
    <location>
        <begin position="4"/>
        <end position="104"/>
    </location>
</feature>
<evidence type="ECO:0000256" key="1">
    <source>
        <dbReference type="ARBA" id="ARBA00022614"/>
    </source>
</evidence>
<reference evidence="5" key="2">
    <citation type="submission" date="2021-03" db="UniProtKB">
        <authorList>
            <consortium name="EnsemblPlants"/>
        </authorList>
    </citation>
    <scope>IDENTIFICATION</scope>
</reference>
<dbReference type="Gene3D" id="3.80.10.10">
    <property type="entry name" value="Ribonuclease Inhibitor"/>
    <property type="match status" value="2"/>
</dbReference>
<dbReference type="Proteomes" id="UP000596661">
    <property type="component" value="Chromosome 6"/>
</dbReference>
<protein>
    <submittedName>
        <fullName evidence="5">Uncharacterized protein</fullName>
    </submittedName>
</protein>
<dbReference type="InterPro" id="IPR057135">
    <property type="entry name" value="At4g27190-like_LRR"/>
</dbReference>
<dbReference type="SUPFAM" id="SSF52058">
    <property type="entry name" value="L domain-like"/>
    <property type="match status" value="1"/>
</dbReference>
<evidence type="ECO:0000259" key="4">
    <source>
        <dbReference type="Pfam" id="PF25019"/>
    </source>
</evidence>
<dbReference type="PANTHER" id="PTHR36766">
    <property type="entry name" value="PLANT BROAD-SPECTRUM MILDEW RESISTANCE PROTEIN RPW8"/>
    <property type="match status" value="1"/>
</dbReference>
<dbReference type="AlphaFoldDB" id="A0A803R2N7"/>
<evidence type="ECO:0000313" key="5">
    <source>
        <dbReference type="EnsemblPlants" id="cds.novel_model_4355_5bd9a17a"/>
    </source>
</evidence>
<name>A0A803R2N7_CANSA</name>
<organism evidence="5 6">
    <name type="scientific">Cannabis sativa</name>
    <name type="common">Hemp</name>
    <name type="synonym">Marijuana</name>
    <dbReference type="NCBI Taxonomy" id="3483"/>
    <lineage>
        <taxon>Eukaryota</taxon>
        <taxon>Viridiplantae</taxon>
        <taxon>Streptophyta</taxon>
        <taxon>Embryophyta</taxon>
        <taxon>Tracheophyta</taxon>
        <taxon>Spermatophyta</taxon>
        <taxon>Magnoliopsida</taxon>
        <taxon>eudicotyledons</taxon>
        <taxon>Gunneridae</taxon>
        <taxon>Pentapetalae</taxon>
        <taxon>rosids</taxon>
        <taxon>fabids</taxon>
        <taxon>Rosales</taxon>
        <taxon>Cannabaceae</taxon>
        <taxon>Cannabis</taxon>
    </lineage>
</organism>
<keyword evidence="1" id="KW-0433">Leucine-rich repeat</keyword>
<evidence type="ECO:0000313" key="6">
    <source>
        <dbReference type="Proteomes" id="UP000596661"/>
    </source>
</evidence>
<reference evidence="5" key="1">
    <citation type="submission" date="2018-11" db="EMBL/GenBank/DDBJ databases">
        <authorList>
            <person name="Grassa J C."/>
        </authorList>
    </citation>
    <scope>NUCLEOTIDE SEQUENCE [LARGE SCALE GENOMIC DNA]</scope>
</reference>
<dbReference type="EnsemblPlants" id="novel_model_4355_5bd9a17a">
    <property type="protein sequence ID" value="cds.novel_model_4355_5bd9a17a"/>
    <property type="gene ID" value="novel_gene_2277_5bd9a17a"/>
</dbReference>
<feature type="domain" description="Disease resistance protein At4g27190-like leucine-rich repeats" evidence="3">
    <location>
        <begin position="186"/>
        <end position="296"/>
    </location>
</feature>
<evidence type="ECO:0000256" key="2">
    <source>
        <dbReference type="ARBA" id="ARBA00022821"/>
    </source>
</evidence>
<dbReference type="PANTHER" id="PTHR36766:SF70">
    <property type="entry name" value="DISEASE RESISTANCE PROTEIN RGA4"/>
    <property type="match status" value="1"/>
</dbReference>
<dbReference type="Pfam" id="PF23247">
    <property type="entry name" value="LRR_RPS2"/>
    <property type="match status" value="1"/>
</dbReference>
<keyword evidence="6" id="KW-1185">Reference proteome</keyword>
<sequence>MSPVEARFANLSAKRNLKRLHLSWKNNENISEENAKDVLEALAPPTSLKWLEIDKYNGAHFPSWFRDDILGSVVSIDLDDCRNCRELPPFGILTSLRRLKICNMDLVEYIDNRGDLRSSFGCLESLEIRALPNLEGFSRHEVGNEMFPCLSFLHVFKCQKLSLPKLGSVKSLIVFGVGQQLVESISNLCGLTELEMSRCDLTSLPQNVLHNLTTLQTLTIDYFKKIHELPSEFLNGLIALQSLQINSCPELKCLPEGMFEHCSLRRVDIGSCPALEEGFPSSPNQLISLQHLSITSQRLPVLPEGLQHLSSLEYLKISYISELASLPDWLGNLTTLKELIIRHCPDLECIPMSMQRLTNLKTFSIQWCPKLGQRCKKEVGEDWHKISHIPRVDIRC</sequence>
<proteinExistence type="predicted"/>
<dbReference type="Pfam" id="PF25019">
    <property type="entry name" value="LRR_R13L1-DRL21"/>
    <property type="match status" value="1"/>
</dbReference>
<dbReference type="GO" id="GO:0006952">
    <property type="term" value="P:defense response"/>
    <property type="evidence" value="ECO:0007669"/>
    <property type="project" value="UniProtKB-KW"/>
</dbReference>
<dbReference type="Gramene" id="novel_model_4355_5bd9a17a">
    <property type="protein sequence ID" value="cds.novel_model_4355_5bd9a17a"/>
    <property type="gene ID" value="novel_gene_2277_5bd9a17a"/>
</dbReference>